<keyword evidence="2" id="KW-1185">Reference proteome</keyword>
<proteinExistence type="predicted"/>
<dbReference type="InterPro" id="IPR050327">
    <property type="entry name" value="Proton-linked_MCT"/>
</dbReference>
<sequence>MGVFLVQFMECFGKGAGKTATIQAILSAMMLCPAPLINSLNVGTRPLVIFGGIVSSIGIFICSFANSVNLLIISYGMVVGKTFYLLPK</sequence>
<name>A0ABM0MJU2_SACKO</name>
<evidence type="ECO:0000313" key="3">
    <source>
        <dbReference type="RefSeq" id="XP_006820283.1"/>
    </source>
</evidence>
<dbReference type="RefSeq" id="XP_006820283.1">
    <property type="nucleotide sequence ID" value="XM_006820220.1"/>
</dbReference>
<reference evidence="3" key="1">
    <citation type="submission" date="2025-08" db="UniProtKB">
        <authorList>
            <consortium name="RefSeq"/>
        </authorList>
    </citation>
    <scope>IDENTIFICATION</scope>
    <source>
        <tissue evidence="3">Testes</tissue>
    </source>
</reference>
<feature type="transmembrane region" description="Helical" evidence="1">
    <location>
        <begin position="47"/>
        <end position="78"/>
    </location>
</feature>
<dbReference type="SUPFAM" id="SSF103473">
    <property type="entry name" value="MFS general substrate transporter"/>
    <property type="match status" value="1"/>
</dbReference>
<feature type="transmembrane region" description="Helical" evidence="1">
    <location>
        <begin position="20"/>
        <end position="40"/>
    </location>
</feature>
<dbReference type="PANTHER" id="PTHR11360">
    <property type="entry name" value="MONOCARBOXYLATE TRANSPORTER"/>
    <property type="match status" value="1"/>
</dbReference>
<gene>
    <name evidence="3" type="primary">LOC102803504</name>
</gene>
<dbReference type="PANTHER" id="PTHR11360:SF284">
    <property type="entry name" value="EG:103B4.3 PROTEIN-RELATED"/>
    <property type="match status" value="1"/>
</dbReference>
<organism evidence="2 3">
    <name type="scientific">Saccoglossus kowalevskii</name>
    <name type="common">Acorn worm</name>
    <dbReference type="NCBI Taxonomy" id="10224"/>
    <lineage>
        <taxon>Eukaryota</taxon>
        <taxon>Metazoa</taxon>
        <taxon>Hemichordata</taxon>
        <taxon>Enteropneusta</taxon>
        <taxon>Harrimaniidae</taxon>
        <taxon>Saccoglossus</taxon>
    </lineage>
</organism>
<keyword evidence="1" id="KW-1133">Transmembrane helix</keyword>
<evidence type="ECO:0000256" key="1">
    <source>
        <dbReference type="SAM" id="Phobius"/>
    </source>
</evidence>
<dbReference type="Proteomes" id="UP000694865">
    <property type="component" value="Unplaced"/>
</dbReference>
<accession>A0ABM0MJU2</accession>
<dbReference type="GeneID" id="102803504"/>
<keyword evidence="1" id="KW-0472">Membrane</keyword>
<keyword evidence="1" id="KW-0812">Transmembrane</keyword>
<evidence type="ECO:0000313" key="2">
    <source>
        <dbReference type="Proteomes" id="UP000694865"/>
    </source>
</evidence>
<protein>
    <submittedName>
        <fullName evidence="3">Monocarboxylate transporter 9-like</fullName>
    </submittedName>
</protein>
<dbReference type="InterPro" id="IPR036259">
    <property type="entry name" value="MFS_trans_sf"/>
</dbReference>